<dbReference type="SFLD" id="SFLDG01129">
    <property type="entry name" value="C1.5:_HAD__Beta-PGM__Phosphata"/>
    <property type="match status" value="1"/>
</dbReference>
<comment type="caution">
    <text evidence="1">The sequence shown here is derived from an EMBL/GenBank/DDBJ whole genome shotgun (WGS) entry which is preliminary data.</text>
</comment>
<dbReference type="Gene3D" id="3.40.50.1000">
    <property type="entry name" value="HAD superfamily/HAD-like"/>
    <property type="match status" value="1"/>
</dbReference>
<dbReference type="InterPro" id="IPR023198">
    <property type="entry name" value="PGP-like_dom2"/>
</dbReference>
<evidence type="ECO:0000313" key="2">
    <source>
        <dbReference type="Proteomes" id="UP001318860"/>
    </source>
</evidence>
<evidence type="ECO:0008006" key="3">
    <source>
        <dbReference type="Google" id="ProtNLM"/>
    </source>
</evidence>
<dbReference type="PANTHER" id="PTHR18901">
    <property type="entry name" value="2-DEOXYGLUCOSE-6-PHOSPHATE PHOSPHATASE 2"/>
    <property type="match status" value="1"/>
</dbReference>
<dbReference type="PANTHER" id="PTHR18901:SF38">
    <property type="entry name" value="PSEUDOURIDINE-5'-PHOSPHATASE"/>
    <property type="match status" value="1"/>
</dbReference>
<dbReference type="EMBL" id="JABTTQ020000990">
    <property type="protein sequence ID" value="KAK6136969.1"/>
    <property type="molecule type" value="Genomic_DNA"/>
</dbReference>
<reference evidence="1 2" key="1">
    <citation type="journal article" date="2021" name="Comput. Struct. Biotechnol. J.">
        <title>De novo genome assembly of the potent medicinal plant Rehmannia glutinosa using nanopore technology.</title>
        <authorList>
            <person name="Ma L."/>
            <person name="Dong C."/>
            <person name="Song C."/>
            <person name="Wang X."/>
            <person name="Zheng X."/>
            <person name="Niu Y."/>
            <person name="Chen S."/>
            <person name="Feng W."/>
        </authorList>
    </citation>
    <scope>NUCLEOTIDE SEQUENCE [LARGE SCALE GENOMIC DNA]</scope>
    <source>
        <strain evidence="1">DH-2019</strain>
    </source>
</reference>
<dbReference type="InterPro" id="IPR036412">
    <property type="entry name" value="HAD-like_sf"/>
</dbReference>
<protein>
    <recommendedName>
        <fullName evidence="3">(DL)-glycerol-3-phosphatase 2</fullName>
    </recommendedName>
</protein>
<proteinExistence type="predicted"/>
<sequence length="277" mass="30900">MAADPCNVAGIRSTKPSITHVIFDMDGLLLDTEKFYTEVQEIILARYNKTFDWSLKAKMMGMKAIEAARVFVQETGISDSLSAEEFLVEREDMLRTLFPSSELMPVRIGSKDTILGESSSSRASDTHEVPQPHALKKIRIEADIANIYKQSSCNVSYRSHRRHFELKTQRHGELFSLMHHIVLGDDPEVKQGKPSPDVFIAAAKRFEGGPVDPRKILVFEDAPSGVLAAKNAGMSVVMVPDPRLDSSYRETADQVLYSLLDFNPSEWGLPPFEKAAS</sequence>
<gene>
    <name evidence="1" type="ORF">DH2020_029287</name>
</gene>
<dbReference type="SFLD" id="SFLDS00003">
    <property type="entry name" value="Haloacid_Dehalogenase"/>
    <property type="match status" value="1"/>
</dbReference>
<dbReference type="Pfam" id="PF00702">
    <property type="entry name" value="Hydrolase"/>
    <property type="match status" value="1"/>
</dbReference>
<dbReference type="NCBIfam" id="TIGR01509">
    <property type="entry name" value="HAD-SF-IA-v3"/>
    <property type="match status" value="1"/>
</dbReference>
<name>A0ABR0VSL6_REHGL</name>
<evidence type="ECO:0000313" key="1">
    <source>
        <dbReference type="EMBL" id="KAK6136969.1"/>
    </source>
</evidence>
<keyword evidence="2" id="KW-1185">Reference proteome</keyword>
<dbReference type="InterPro" id="IPR023214">
    <property type="entry name" value="HAD_sf"/>
</dbReference>
<dbReference type="InterPro" id="IPR006439">
    <property type="entry name" value="HAD-SF_hydro_IA"/>
</dbReference>
<dbReference type="Gene3D" id="1.10.150.240">
    <property type="entry name" value="Putative phosphatase, domain 2"/>
    <property type="match status" value="1"/>
</dbReference>
<dbReference type="SUPFAM" id="SSF56784">
    <property type="entry name" value="HAD-like"/>
    <property type="match status" value="1"/>
</dbReference>
<organism evidence="1 2">
    <name type="scientific">Rehmannia glutinosa</name>
    <name type="common">Chinese foxglove</name>
    <dbReference type="NCBI Taxonomy" id="99300"/>
    <lineage>
        <taxon>Eukaryota</taxon>
        <taxon>Viridiplantae</taxon>
        <taxon>Streptophyta</taxon>
        <taxon>Embryophyta</taxon>
        <taxon>Tracheophyta</taxon>
        <taxon>Spermatophyta</taxon>
        <taxon>Magnoliopsida</taxon>
        <taxon>eudicotyledons</taxon>
        <taxon>Gunneridae</taxon>
        <taxon>Pentapetalae</taxon>
        <taxon>asterids</taxon>
        <taxon>lamiids</taxon>
        <taxon>Lamiales</taxon>
        <taxon>Orobanchaceae</taxon>
        <taxon>Rehmannieae</taxon>
        <taxon>Rehmannia</taxon>
    </lineage>
</organism>
<accession>A0ABR0VSL6</accession>
<dbReference type="Proteomes" id="UP001318860">
    <property type="component" value="Unassembled WGS sequence"/>
</dbReference>